<dbReference type="PANTHER" id="PTHR46033:SF8">
    <property type="entry name" value="PROTEIN MAINTENANCE OF MERISTEMS-LIKE"/>
    <property type="match status" value="1"/>
</dbReference>
<feature type="domain" description="Aminotransferase-like plant mobile" evidence="1">
    <location>
        <begin position="34"/>
        <end position="85"/>
    </location>
</feature>
<proteinExistence type="predicted"/>
<name>A0A9D3VVN2_9ROSI</name>
<dbReference type="AlphaFoldDB" id="A0A9D3VVN2"/>
<dbReference type="InterPro" id="IPR019557">
    <property type="entry name" value="AminoTfrase-like_pln_mobile"/>
</dbReference>
<protein>
    <recommendedName>
        <fullName evidence="1">Aminotransferase-like plant mobile domain-containing protein</fullName>
    </recommendedName>
</protein>
<dbReference type="InterPro" id="IPR044824">
    <property type="entry name" value="MAIN-like"/>
</dbReference>
<accession>A0A9D3VVN2</accession>
<sequence>MRGSYIIYQRLQSPNFMVTCKRRVSCIHLVCSRGCKFDPTLISTLVERWRPEIHTFHLPCGECTITLEDVVLQLGLLVDGPVVTGSAIVPGK</sequence>
<keyword evidence="3" id="KW-1185">Reference proteome</keyword>
<dbReference type="GO" id="GO:0010073">
    <property type="term" value="P:meristem maintenance"/>
    <property type="evidence" value="ECO:0007669"/>
    <property type="project" value="InterPro"/>
</dbReference>
<dbReference type="Pfam" id="PF10536">
    <property type="entry name" value="PMD"/>
    <property type="match status" value="1"/>
</dbReference>
<evidence type="ECO:0000313" key="2">
    <source>
        <dbReference type="EMBL" id="KAH1097633.1"/>
    </source>
</evidence>
<dbReference type="Proteomes" id="UP000828251">
    <property type="component" value="Unassembled WGS sequence"/>
</dbReference>
<dbReference type="PANTHER" id="PTHR46033">
    <property type="entry name" value="PROTEIN MAIN-LIKE 2"/>
    <property type="match status" value="1"/>
</dbReference>
<dbReference type="EMBL" id="JAIQCV010000005">
    <property type="protein sequence ID" value="KAH1097633.1"/>
    <property type="molecule type" value="Genomic_DNA"/>
</dbReference>
<gene>
    <name evidence="2" type="ORF">J1N35_014554</name>
</gene>
<organism evidence="2 3">
    <name type="scientific">Gossypium stocksii</name>
    <dbReference type="NCBI Taxonomy" id="47602"/>
    <lineage>
        <taxon>Eukaryota</taxon>
        <taxon>Viridiplantae</taxon>
        <taxon>Streptophyta</taxon>
        <taxon>Embryophyta</taxon>
        <taxon>Tracheophyta</taxon>
        <taxon>Spermatophyta</taxon>
        <taxon>Magnoliopsida</taxon>
        <taxon>eudicotyledons</taxon>
        <taxon>Gunneridae</taxon>
        <taxon>Pentapetalae</taxon>
        <taxon>rosids</taxon>
        <taxon>malvids</taxon>
        <taxon>Malvales</taxon>
        <taxon>Malvaceae</taxon>
        <taxon>Malvoideae</taxon>
        <taxon>Gossypium</taxon>
    </lineage>
</organism>
<reference evidence="2 3" key="1">
    <citation type="journal article" date="2021" name="Plant Biotechnol. J.">
        <title>Multi-omics assisted identification of the key and species-specific regulatory components of drought-tolerant mechanisms in Gossypium stocksii.</title>
        <authorList>
            <person name="Yu D."/>
            <person name="Ke L."/>
            <person name="Zhang D."/>
            <person name="Wu Y."/>
            <person name="Sun Y."/>
            <person name="Mei J."/>
            <person name="Sun J."/>
            <person name="Sun Y."/>
        </authorList>
    </citation>
    <scope>NUCLEOTIDE SEQUENCE [LARGE SCALE GENOMIC DNA]</scope>
    <source>
        <strain evidence="3">cv. E1</strain>
        <tissue evidence="2">Leaf</tissue>
    </source>
</reference>
<comment type="caution">
    <text evidence="2">The sequence shown here is derived from an EMBL/GenBank/DDBJ whole genome shotgun (WGS) entry which is preliminary data.</text>
</comment>
<evidence type="ECO:0000259" key="1">
    <source>
        <dbReference type="Pfam" id="PF10536"/>
    </source>
</evidence>
<dbReference type="OrthoDB" id="1937804at2759"/>
<evidence type="ECO:0000313" key="3">
    <source>
        <dbReference type="Proteomes" id="UP000828251"/>
    </source>
</evidence>